<organism evidence="2 3">
    <name type="scientific">Vitis vinifera</name>
    <name type="common">Grape</name>
    <dbReference type="NCBI Taxonomy" id="29760"/>
    <lineage>
        <taxon>Eukaryota</taxon>
        <taxon>Viridiplantae</taxon>
        <taxon>Streptophyta</taxon>
        <taxon>Embryophyta</taxon>
        <taxon>Tracheophyta</taxon>
        <taxon>Spermatophyta</taxon>
        <taxon>Magnoliopsida</taxon>
        <taxon>eudicotyledons</taxon>
        <taxon>Gunneridae</taxon>
        <taxon>Pentapetalae</taxon>
        <taxon>rosids</taxon>
        <taxon>Vitales</taxon>
        <taxon>Vitaceae</taxon>
        <taxon>Viteae</taxon>
        <taxon>Vitis</taxon>
    </lineage>
</organism>
<protein>
    <recommendedName>
        <fullName evidence="1">RNase H type-1 domain-containing protein</fullName>
    </recommendedName>
</protein>
<comment type="caution">
    <text evidence="2">The sequence shown here is derived from an EMBL/GenBank/DDBJ whole genome shotgun (WGS) entry which is preliminary data.</text>
</comment>
<feature type="domain" description="RNase H type-1" evidence="1">
    <location>
        <begin position="172"/>
        <end position="208"/>
    </location>
</feature>
<accession>A0A438HAZ6</accession>
<proteinExistence type="predicted"/>
<evidence type="ECO:0000313" key="2">
    <source>
        <dbReference type="EMBL" id="RVW81632.1"/>
    </source>
</evidence>
<reference evidence="2 3" key="1">
    <citation type="journal article" date="2018" name="PLoS Genet.">
        <title>Population sequencing reveals clonal diversity and ancestral inbreeding in the grapevine cultivar Chardonnay.</title>
        <authorList>
            <person name="Roach M.J."/>
            <person name="Johnson D.L."/>
            <person name="Bohlmann J."/>
            <person name="van Vuuren H.J."/>
            <person name="Jones S.J."/>
            <person name="Pretorius I.S."/>
            <person name="Schmidt S.A."/>
            <person name="Borneman A.R."/>
        </authorList>
    </citation>
    <scope>NUCLEOTIDE SEQUENCE [LARGE SCALE GENOMIC DNA]</scope>
    <source>
        <strain evidence="3">cv. Chardonnay</strain>
        <tissue evidence="2">Leaf</tissue>
    </source>
</reference>
<dbReference type="GO" id="GO:0004523">
    <property type="term" value="F:RNA-DNA hybrid ribonuclease activity"/>
    <property type="evidence" value="ECO:0007669"/>
    <property type="project" value="InterPro"/>
</dbReference>
<dbReference type="PANTHER" id="PTHR48475:SF1">
    <property type="entry name" value="RNASE H TYPE-1 DOMAIN-CONTAINING PROTEIN"/>
    <property type="match status" value="1"/>
</dbReference>
<dbReference type="SUPFAM" id="SSF53098">
    <property type="entry name" value="Ribonuclease H-like"/>
    <property type="match status" value="1"/>
</dbReference>
<evidence type="ECO:0000259" key="1">
    <source>
        <dbReference type="Pfam" id="PF13456"/>
    </source>
</evidence>
<dbReference type="PANTHER" id="PTHR48475">
    <property type="entry name" value="RIBONUCLEASE H"/>
    <property type="match status" value="1"/>
</dbReference>
<dbReference type="AlphaFoldDB" id="A0A438HAZ6"/>
<dbReference type="Proteomes" id="UP000288805">
    <property type="component" value="Unassembled WGS sequence"/>
</dbReference>
<dbReference type="Pfam" id="PF13456">
    <property type="entry name" value="RVT_3"/>
    <property type="match status" value="1"/>
</dbReference>
<dbReference type="InterPro" id="IPR036397">
    <property type="entry name" value="RNaseH_sf"/>
</dbReference>
<dbReference type="EMBL" id="QGNW01000250">
    <property type="protein sequence ID" value="RVW81632.1"/>
    <property type="molecule type" value="Genomic_DNA"/>
</dbReference>
<evidence type="ECO:0000313" key="3">
    <source>
        <dbReference type="Proteomes" id="UP000288805"/>
    </source>
</evidence>
<dbReference type="GO" id="GO:0003676">
    <property type="term" value="F:nucleic acid binding"/>
    <property type="evidence" value="ECO:0007669"/>
    <property type="project" value="InterPro"/>
</dbReference>
<dbReference type="InterPro" id="IPR002156">
    <property type="entry name" value="RNaseH_domain"/>
</dbReference>
<dbReference type="Gene3D" id="3.30.420.10">
    <property type="entry name" value="Ribonuclease H-like superfamily/Ribonuclease H"/>
    <property type="match status" value="1"/>
</dbReference>
<gene>
    <name evidence="2" type="ORF">CK203_044502</name>
</gene>
<dbReference type="InterPro" id="IPR012337">
    <property type="entry name" value="RNaseH-like_sf"/>
</dbReference>
<sequence length="261" mass="29563">MITPPSFNDSSNGISNHRLRQIFKDAVGAIDGTLIHACIPTNQQVRYRGRGRGECFQNVMAVCDFDMIFRFVVVGWEGTAHDSRVLTETIHYGKTVSNVCAQLRQEAMKRTIDDDFPDEDIAVVTSLSTWHMYFDGITNHYGYGIGVLLISSCGDHIPRYVRYAFFDRHPAMNNIVEYDACIIGLETALELDIKRMEVFSDSNLVATIKDKRALRLLATRFVICGETLYKQSTDGMLLLCLDHASVDRVMREVHAEFVNHT</sequence>
<name>A0A438HAZ6_VITVI</name>